<reference evidence="1 2" key="1">
    <citation type="journal article" date="2022" name="Nat. Ecol. Evol.">
        <title>A masculinizing supergene underlies an exaggerated male reproductive morph in a spider.</title>
        <authorList>
            <person name="Hendrickx F."/>
            <person name="De Corte Z."/>
            <person name="Sonet G."/>
            <person name="Van Belleghem S.M."/>
            <person name="Kostlbacher S."/>
            <person name="Vangestel C."/>
        </authorList>
    </citation>
    <scope>NUCLEOTIDE SEQUENCE [LARGE SCALE GENOMIC DNA]</scope>
    <source>
        <strain evidence="1">W744_W776</strain>
    </source>
</reference>
<sequence>MLRCRRSGLTQHVLSEKIVLKAPLKLPEALLLWRKNLIFISPGIETIHQASREDLAMVLKRAIGRQLETSSLSPALCARTMLGVVPDAWRKTMSWTTLQMVVKIRAPVSFACRIE</sequence>
<accession>A0AAV6TWM1</accession>
<name>A0AAV6TWM1_9ARAC</name>
<dbReference type="AlphaFoldDB" id="A0AAV6TWM1"/>
<protein>
    <submittedName>
        <fullName evidence="1">Uncharacterized protein</fullName>
    </submittedName>
</protein>
<dbReference type="EMBL" id="JAFNEN010000916">
    <property type="protein sequence ID" value="KAG8176144.1"/>
    <property type="molecule type" value="Genomic_DNA"/>
</dbReference>
<gene>
    <name evidence="1" type="ORF">JTE90_012397</name>
</gene>
<organism evidence="1 2">
    <name type="scientific">Oedothorax gibbosus</name>
    <dbReference type="NCBI Taxonomy" id="931172"/>
    <lineage>
        <taxon>Eukaryota</taxon>
        <taxon>Metazoa</taxon>
        <taxon>Ecdysozoa</taxon>
        <taxon>Arthropoda</taxon>
        <taxon>Chelicerata</taxon>
        <taxon>Arachnida</taxon>
        <taxon>Araneae</taxon>
        <taxon>Araneomorphae</taxon>
        <taxon>Entelegynae</taxon>
        <taxon>Araneoidea</taxon>
        <taxon>Linyphiidae</taxon>
        <taxon>Erigoninae</taxon>
        <taxon>Oedothorax</taxon>
    </lineage>
</organism>
<evidence type="ECO:0000313" key="1">
    <source>
        <dbReference type="EMBL" id="KAG8176144.1"/>
    </source>
</evidence>
<proteinExistence type="predicted"/>
<evidence type="ECO:0000313" key="2">
    <source>
        <dbReference type="Proteomes" id="UP000827092"/>
    </source>
</evidence>
<comment type="caution">
    <text evidence="1">The sequence shown here is derived from an EMBL/GenBank/DDBJ whole genome shotgun (WGS) entry which is preliminary data.</text>
</comment>
<keyword evidence="2" id="KW-1185">Reference proteome</keyword>
<dbReference type="Proteomes" id="UP000827092">
    <property type="component" value="Unassembled WGS sequence"/>
</dbReference>